<feature type="compositionally biased region" description="Basic and acidic residues" evidence="7">
    <location>
        <begin position="403"/>
        <end position="415"/>
    </location>
</feature>
<keyword evidence="10" id="KW-1185">Reference proteome</keyword>
<protein>
    <recommendedName>
        <fullName evidence="8">PHD-type domain-containing protein</fullName>
    </recommendedName>
</protein>
<evidence type="ECO:0000256" key="2">
    <source>
        <dbReference type="ARBA" id="ARBA00022771"/>
    </source>
</evidence>
<dbReference type="Proteomes" id="UP001222027">
    <property type="component" value="Unassembled WGS sequence"/>
</dbReference>
<dbReference type="InterPro" id="IPR049914">
    <property type="entry name" value="PHD1-3/5-6"/>
</dbReference>
<gene>
    <name evidence="9" type="ORF">OPV22_014605</name>
</gene>
<feature type="region of interest" description="Disordered" evidence="7">
    <location>
        <begin position="728"/>
        <end position="754"/>
    </location>
</feature>
<feature type="compositionally biased region" description="Basic and acidic residues" evidence="7">
    <location>
        <begin position="157"/>
        <end position="171"/>
    </location>
</feature>
<feature type="compositionally biased region" description="Basic and acidic residues" evidence="7">
    <location>
        <begin position="269"/>
        <end position="280"/>
    </location>
</feature>
<dbReference type="EMBL" id="JAQQAF010000004">
    <property type="protein sequence ID" value="KAJ8492884.1"/>
    <property type="molecule type" value="Genomic_DNA"/>
</dbReference>
<dbReference type="InterPro" id="IPR019787">
    <property type="entry name" value="Znf_PHD-finger"/>
</dbReference>
<dbReference type="InterPro" id="IPR056280">
    <property type="entry name" value="AIPP2-like_SPOC"/>
</dbReference>
<feature type="region of interest" description="Disordered" evidence="7">
    <location>
        <begin position="141"/>
        <end position="171"/>
    </location>
</feature>
<dbReference type="GO" id="GO:0034244">
    <property type="term" value="P:negative regulation of transcription elongation by RNA polymerase II"/>
    <property type="evidence" value="ECO:0007669"/>
    <property type="project" value="InterPro"/>
</dbReference>
<feature type="region of interest" description="Disordered" evidence="7">
    <location>
        <begin position="193"/>
        <end position="228"/>
    </location>
</feature>
<dbReference type="SMART" id="SM00249">
    <property type="entry name" value="PHD"/>
    <property type="match status" value="1"/>
</dbReference>
<evidence type="ECO:0000256" key="4">
    <source>
        <dbReference type="ARBA" id="ARBA00023015"/>
    </source>
</evidence>
<feature type="region of interest" description="Disordered" evidence="7">
    <location>
        <begin position="1227"/>
        <end position="1249"/>
    </location>
</feature>
<evidence type="ECO:0000256" key="1">
    <source>
        <dbReference type="ARBA" id="ARBA00022723"/>
    </source>
</evidence>
<evidence type="ECO:0000256" key="3">
    <source>
        <dbReference type="ARBA" id="ARBA00022833"/>
    </source>
</evidence>
<dbReference type="PANTHER" id="PTHR33304:SF61">
    <property type="entry name" value="RING_FYVE_PHD ZINC FINGER SUPERFAMILY PROTEIN"/>
    <property type="match status" value="1"/>
</dbReference>
<accession>A0AAV8R3M3</accession>
<feature type="compositionally biased region" description="Polar residues" evidence="7">
    <location>
        <begin position="680"/>
        <end position="706"/>
    </location>
</feature>
<evidence type="ECO:0000313" key="10">
    <source>
        <dbReference type="Proteomes" id="UP001222027"/>
    </source>
</evidence>
<evidence type="ECO:0000256" key="6">
    <source>
        <dbReference type="PROSITE-ProRule" id="PRU00146"/>
    </source>
</evidence>
<evidence type="ECO:0000256" key="5">
    <source>
        <dbReference type="ARBA" id="ARBA00023163"/>
    </source>
</evidence>
<reference evidence="9 10" key="1">
    <citation type="submission" date="2022-12" db="EMBL/GenBank/DDBJ databases">
        <title>Chromosome-scale assembly of the Ensete ventricosum genome.</title>
        <authorList>
            <person name="Dussert Y."/>
            <person name="Stocks J."/>
            <person name="Wendawek A."/>
            <person name="Woldeyes F."/>
            <person name="Nichols R.A."/>
            <person name="Borrell J.S."/>
        </authorList>
    </citation>
    <scope>NUCLEOTIDE SEQUENCE [LARGE SCALE GENOMIC DNA]</scope>
    <source>
        <strain evidence="10">cv. Maze</strain>
        <tissue evidence="9">Seeds</tissue>
    </source>
</reference>
<feature type="compositionally biased region" description="Polar residues" evidence="7">
    <location>
        <begin position="802"/>
        <end position="819"/>
    </location>
</feature>
<evidence type="ECO:0000313" key="9">
    <source>
        <dbReference type="EMBL" id="KAJ8492884.1"/>
    </source>
</evidence>
<dbReference type="InterPro" id="IPR013083">
    <property type="entry name" value="Znf_RING/FYVE/PHD"/>
</dbReference>
<feature type="compositionally biased region" description="Polar residues" evidence="7">
    <location>
        <begin position="943"/>
        <end position="958"/>
    </location>
</feature>
<name>A0AAV8R3M3_ENSVE</name>
<feature type="region of interest" description="Disordered" evidence="7">
    <location>
        <begin position="267"/>
        <end position="301"/>
    </location>
</feature>
<comment type="caution">
    <text evidence="9">The sequence shown here is derived from an EMBL/GenBank/DDBJ whole genome shotgun (WGS) entry which is preliminary data.</text>
</comment>
<dbReference type="GO" id="GO:0140566">
    <property type="term" value="F:histone reader activity"/>
    <property type="evidence" value="ECO:0007669"/>
    <property type="project" value="InterPro"/>
</dbReference>
<keyword evidence="5" id="KW-0804">Transcription</keyword>
<organism evidence="9 10">
    <name type="scientific">Ensete ventricosum</name>
    <name type="common">Abyssinian banana</name>
    <name type="synonym">Musa ensete</name>
    <dbReference type="NCBI Taxonomy" id="4639"/>
    <lineage>
        <taxon>Eukaryota</taxon>
        <taxon>Viridiplantae</taxon>
        <taxon>Streptophyta</taxon>
        <taxon>Embryophyta</taxon>
        <taxon>Tracheophyta</taxon>
        <taxon>Spermatophyta</taxon>
        <taxon>Magnoliopsida</taxon>
        <taxon>Liliopsida</taxon>
        <taxon>Zingiberales</taxon>
        <taxon>Musaceae</taxon>
        <taxon>Ensete</taxon>
    </lineage>
</organism>
<feature type="domain" description="PHD-type" evidence="8">
    <location>
        <begin position="455"/>
        <end position="506"/>
    </location>
</feature>
<feature type="compositionally biased region" description="Polar residues" evidence="7">
    <location>
        <begin position="193"/>
        <end position="220"/>
    </location>
</feature>
<feature type="compositionally biased region" description="Polar residues" evidence="7">
    <location>
        <begin position="386"/>
        <end position="397"/>
    </location>
</feature>
<dbReference type="Gene3D" id="3.30.40.10">
    <property type="entry name" value="Zinc/RING finger domain, C3HC4 (zinc finger)"/>
    <property type="match status" value="1"/>
</dbReference>
<dbReference type="InterPro" id="IPR011011">
    <property type="entry name" value="Znf_FYVE_PHD"/>
</dbReference>
<sequence>MRDRRERALTELYDATKRLLRPEITPILQGTFGIQGPVDECDYGPQRSDSGNFLLETKCLNILEDRHTGAEPGTCNVCAALCSSCLHFNQLSPPMESKIEGGPSGISSRKEDDSYSYIATSSHVVKSRVYDKQKSACSETSHLLSSSSSHNSSIESSEIKETFREPVEHDASENVVISSKVTLDTVEDNNFLQEQTSSTPGSPFLSNGSKPTDLQQGKTSDITEEKHSGQCHLENDLQVYKDANSAIHAHPGESYDKVNSRSTDGFLVKNDEKESQKEAADDCNNSEVEEDKRSEGNGNSSVKISVTCSLRDDVLCQKADDIEDPYSSSNTSLKAQFACSDSLKKASLTQCSIDDEKFPINGKLVAGNVDVKKDIAHGTSKEDNGESQPQLVSSTADVSLGTEKGDNGRFQPHEEIKGITNVEQSDKPKPTSLISWQPLQPKSECRISAEIEDDVKVCDICGDSGQEELLAICSRCSDGAEHTYCMRIMLDKVPEGEWLCEECQLKEAENQLIGKSEAQFEAVEAPCLDTDSQNIDSTSKSLPCVENKAVDQDIKIDNKELGSSISSKMKGDNSEATFVTKEKIFEACSASTSIPSKPNLLSHENSFSKPDFVQVKPSALTTSSSQPEGISRPVAHSKTSCDPDASKPHAHIEPPRGPLSKSVSFNNLKVPKVKQLLVSIPQNKKMTKESNSSSSRKGLSQTITKSASFRNESSVIPSVKTMSKVQLLNSPQPDDPRGVQQVKERSVVDKKNSTSNCHFVNPSVSATSVFSPKINSNVQQYDAKLKRASDPSNPGNKRGSIDATSSANEVKQQPSSFLSRAFGRTSSMRLCKNEDQKLFQLVPKPAELTHRDDKTKDHTFFNNSKQGASVGDRLQHFQRCKETDHSTQFCAVDKLRISAVKPSSEQSLRDMDNRSIKSKDAVDILSWKLGTKRSARPPDQSEEVSLSGTDVNSESTSSDFTSNFLSSGNLPMVEGAADVHNFCEATNSIHMKQKMDDRKKTTICSREGASPDAADDLNMKPIIQILLDQASFPTHPLKASVIPEFEYIWQGAFEVLRTANPPALFDGIQAHLSAYVSPKALEVAMQFPCKVQLEEVPRLSSWPLQFYENSPKEENIALFFFAKDTESHEKYYWKLLENMLKNDLALRGNIDAVELLIFPSNVLPENSQCWNKLFYLWGVFRGRNKKSFANLPDLEKKPSISNLNLEPTVCDLPTPAVSGLCSSIDISDENSQKSSRSDRSPKAKSSKFGNCIDLQNIPTTGDENEVLNSEQPLVQKTFHQAIADDEVLTEQASCSLPASCSLKNISQLPSVPIVYPEPNPQIPCAPLAYPEPKPNINSGPVGYSEPKLQIDIERLPLEMENEPTSLDKLANDLDSKNDSEHHVHASSTKISNCEDPAYLFSLNCCQGNETDLQRIKQKENFITSEVVLYSQQSENVVEVDSLSWESKPNRKRAQPSSVEMIRNSAGHMLKPTADAMQWKDEASCTSLSGEQHKKTRLDNGGHAACRLKEETLSNKLSSKIQPLPSGLTNDSVYHENVSESLRNAERYFPIDLGPATSAKEDKLTYVLSSDDEDSPESSAPDLELALGGSRGPIKQDILPLLSTQVVQSNLDKMPATAVDDGDGSTALLSLSLAFPSSDRAQTAKPISQFRAHIAFTMVLVYKRRLTSYLVIWAPLICSIFLPENEEA</sequence>
<keyword evidence="3" id="KW-0862">Zinc</keyword>
<keyword evidence="1" id="KW-0479">Metal-binding</keyword>
<feature type="region of interest" description="Disordered" evidence="7">
    <location>
        <begin position="617"/>
        <end position="665"/>
    </location>
</feature>
<keyword evidence="4" id="KW-0805">Transcription regulation</keyword>
<feature type="compositionally biased region" description="Low complexity" evidence="7">
    <location>
        <begin position="141"/>
        <end position="156"/>
    </location>
</feature>
<dbReference type="PROSITE" id="PS50016">
    <property type="entry name" value="ZF_PHD_2"/>
    <property type="match status" value="1"/>
</dbReference>
<feature type="region of interest" description="Disordered" evidence="7">
    <location>
        <begin position="378"/>
        <end position="415"/>
    </location>
</feature>
<dbReference type="GO" id="GO:0008270">
    <property type="term" value="F:zinc ion binding"/>
    <property type="evidence" value="ECO:0007669"/>
    <property type="project" value="UniProtKB-KW"/>
</dbReference>
<dbReference type="InterPro" id="IPR001965">
    <property type="entry name" value="Znf_PHD"/>
</dbReference>
<keyword evidence="2 6" id="KW-0863">Zinc-finger</keyword>
<feature type="compositionally biased region" description="Polar residues" evidence="7">
    <location>
        <begin position="619"/>
        <end position="628"/>
    </location>
</feature>
<feature type="compositionally biased region" description="Basic and acidic residues" evidence="7">
    <location>
        <begin position="734"/>
        <end position="752"/>
    </location>
</feature>
<dbReference type="Pfam" id="PF23121">
    <property type="entry name" value="SPOC_AIPP2"/>
    <property type="match status" value="1"/>
</dbReference>
<feature type="region of interest" description="Disordered" evidence="7">
    <location>
        <begin position="784"/>
        <end position="819"/>
    </location>
</feature>
<dbReference type="PANTHER" id="PTHR33304">
    <property type="match status" value="1"/>
</dbReference>
<feature type="compositionally biased region" description="Basic and acidic residues" evidence="7">
    <location>
        <begin position="639"/>
        <end position="654"/>
    </location>
</feature>
<feature type="region of interest" description="Disordered" evidence="7">
    <location>
        <begin position="932"/>
        <end position="958"/>
    </location>
</feature>
<proteinExistence type="predicted"/>
<evidence type="ECO:0000256" key="7">
    <source>
        <dbReference type="SAM" id="MobiDB-lite"/>
    </source>
</evidence>
<evidence type="ECO:0000259" key="8">
    <source>
        <dbReference type="PROSITE" id="PS50016"/>
    </source>
</evidence>
<dbReference type="Pfam" id="PF00628">
    <property type="entry name" value="PHD"/>
    <property type="match status" value="1"/>
</dbReference>
<feature type="region of interest" description="Disordered" evidence="7">
    <location>
        <begin position="679"/>
        <end position="706"/>
    </location>
</feature>
<dbReference type="SUPFAM" id="SSF57903">
    <property type="entry name" value="FYVE/PHD zinc finger"/>
    <property type="match status" value="1"/>
</dbReference>